<feature type="region of interest" description="Disordered" evidence="1">
    <location>
        <begin position="63"/>
        <end position="100"/>
    </location>
</feature>
<dbReference type="Proteomes" id="UP001055439">
    <property type="component" value="Chromosome 1"/>
</dbReference>
<dbReference type="EMBL" id="CP097502">
    <property type="protein sequence ID" value="URD76431.1"/>
    <property type="molecule type" value="Genomic_DNA"/>
</dbReference>
<reference evidence="2" key="1">
    <citation type="submission" date="2022-05" db="EMBL/GenBank/DDBJ databases">
        <title>The Musa troglodytarum L. genome provides insights into the mechanism of non-climacteric behaviour and enrichment of carotenoids.</title>
        <authorList>
            <person name="Wang J."/>
        </authorList>
    </citation>
    <scope>NUCLEOTIDE SEQUENCE</scope>
    <source>
        <tissue evidence="2">Leaf</tissue>
    </source>
</reference>
<name>A0A9E7EGG6_9LILI</name>
<dbReference type="AlphaFoldDB" id="A0A9E7EGG6"/>
<evidence type="ECO:0000313" key="3">
    <source>
        <dbReference type="Proteomes" id="UP001055439"/>
    </source>
</evidence>
<evidence type="ECO:0000256" key="1">
    <source>
        <dbReference type="SAM" id="MobiDB-lite"/>
    </source>
</evidence>
<proteinExistence type="predicted"/>
<evidence type="ECO:0000313" key="2">
    <source>
        <dbReference type="EMBL" id="URD76431.1"/>
    </source>
</evidence>
<accession>A0A9E7EGG6</accession>
<organism evidence="2 3">
    <name type="scientific">Musa troglodytarum</name>
    <name type="common">fe'i banana</name>
    <dbReference type="NCBI Taxonomy" id="320322"/>
    <lineage>
        <taxon>Eukaryota</taxon>
        <taxon>Viridiplantae</taxon>
        <taxon>Streptophyta</taxon>
        <taxon>Embryophyta</taxon>
        <taxon>Tracheophyta</taxon>
        <taxon>Spermatophyta</taxon>
        <taxon>Magnoliopsida</taxon>
        <taxon>Liliopsida</taxon>
        <taxon>Zingiberales</taxon>
        <taxon>Musaceae</taxon>
        <taxon>Musa</taxon>
    </lineage>
</organism>
<sequence length="100" mass="10534">MLSNLEDETDLVVEHLQGRQDRRQPLVESDIDDGADHLAYLPDRAGASELVRDLSAGPGCRLGGRRRSRWRRSRGGGGIGGGAVKEVAGGGGARGRGGGW</sequence>
<feature type="compositionally biased region" description="Basic residues" evidence="1">
    <location>
        <begin position="63"/>
        <end position="74"/>
    </location>
</feature>
<keyword evidence="3" id="KW-1185">Reference proteome</keyword>
<feature type="compositionally biased region" description="Gly residues" evidence="1">
    <location>
        <begin position="75"/>
        <end position="100"/>
    </location>
</feature>
<protein>
    <submittedName>
        <fullName evidence="2">Uncharacterized protein</fullName>
    </submittedName>
</protein>
<gene>
    <name evidence="2" type="ORF">MUK42_36641</name>
</gene>